<dbReference type="Gene3D" id="6.10.140.1060">
    <property type="match status" value="1"/>
</dbReference>
<evidence type="ECO:0000259" key="21">
    <source>
        <dbReference type="SMART" id="SM00382"/>
    </source>
</evidence>
<keyword evidence="9" id="KW-0067">ATP-binding</keyword>
<dbReference type="InterPro" id="IPR024317">
    <property type="entry name" value="Dynein_heavy_chain_D4_dom"/>
</dbReference>
<evidence type="ECO:0000256" key="8">
    <source>
        <dbReference type="ARBA" id="ARBA00022741"/>
    </source>
</evidence>
<keyword evidence="23" id="KW-1185">Reference proteome</keyword>
<dbReference type="GO" id="GO:0030286">
    <property type="term" value="C:dynein complex"/>
    <property type="evidence" value="ECO:0007669"/>
    <property type="project" value="UniProtKB-KW"/>
</dbReference>
<dbReference type="Gene3D" id="1.10.8.1220">
    <property type="match status" value="1"/>
</dbReference>
<dbReference type="Pfam" id="PF12775">
    <property type="entry name" value="AAA_7"/>
    <property type="match status" value="1"/>
</dbReference>
<dbReference type="InterPro" id="IPR013602">
    <property type="entry name" value="Dynein_heavy_linker"/>
</dbReference>
<dbReference type="InterPro" id="IPR041228">
    <property type="entry name" value="Dynein_C"/>
</dbReference>
<keyword evidence="12 18" id="KW-0175">Coiled coil</keyword>
<protein>
    <submittedName>
        <fullName evidence="22">Dynein heavy chain 2, axonemal</fullName>
    </submittedName>
</protein>
<dbReference type="GO" id="GO:0051959">
    <property type="term" value="F:dynein light intermediate chain binding"/>
    <property type="evidence" value="ECO:0007669"/>
    <property type="project" value="InterPro"/>
</dbReference>
<dbReference type="Gene3D" id="1.20.1270.280">
    <property type="match status" value="1"/>
</dbReference>
<dbReference type="FunFam" id="1.20.920.20:FF:000014">
    <property type="entry name" value="dynein heavy chain 2, axonemal"/>
    <property type="match status" value="1"/>
</dbReference>
<dbReference type="FunFam" id="1.10.8.720:FF:000008">
    <property type="entry name" value="Dynein axonemal heavy chain 2"/>
    <property type="match status" value="1"/>
</dbReference>
<dbReference type="Gene3D" id="1.20.920.30">
    <property type="match status" value="1"/>
</dbReference>
<dbReference type="Pfam" id="PF03028">
    <property type="entry name" value="Dynein_heavy"/>
    <property type="match status" value="1"/>
</dbReference>
<feature type="domain" description="AAA+ ATPase" evidence="21">
    <location>
        <begin position="206"/>
        <end position="342"/>
    </location>
</feature>
<dbReference type="FunFam" id="1.20.58.1120:FF:000001">
    <property type="entry name" value="dynein heavy chain 2, axonemal"/>
    <property type="match status" value="1"/>
</dbReference>
<keyword evidence="8" id="KW-0547">Nucleotide-binding</keyword>
<evidence type="ECO:0000256" key="15">
    <source>
        <dbReference type="ARBA" id="ARBA00023175"/>
    </source>
</evidence>
<dbReference type="InterPro" id="IPR041589">
    <property type="entry name" value="DNAH3_AAA_lid_1"/>
</dbReference>
<dbReference type="InterPro" id="IPR003593">
    <property type="entry name" value="AAA+_ATPase"/>
</dbReference>
<dbReference type="Pfam" id="PF12781">
    <property type="entry name" value="AAA_9"/>
    <property type="match status" value="1"/>
</dbReference>
<dbReference type="InterPro" id="IPR026983">
    <property type="entry name" value="DHC"/>
</dbReference>
<dbReference type="GO" id="GO:0005874">
    <property type="term" value="C:microtubule"/>
    <property type="evidence" value="ECO:0007669"/>
    <property type="project" value="UniProtKB-KW"/>
</dbReference>
<feature type="domain" description="AAA+ ATPase" evidence="21">
    <location>
        <begin position="820"/>
        <end position="967"/>
    </location>
</feature>
<dbReference type="GO" id="GO:0005524">
    <property type="term" value="F:ATP binding"/>
    <property type="evidence" value="ECO:0007669"/>
    <property type="project" value="UniProtKB-KW"/>
</dbReference>
<dbReference type="GO" id="GO:0016020">
    <property type="term" value="C:membrane"/>
    <property type="evidence" value="ECO:0007669"/>
    <property type="project" value="UniProtKB-SubCell"/>
</dbReference>
<evidence type="ECO:0000256" key="4">
    <source>
        <dbReference type="ARBA" id="ARBA00022490"/>
    </source>
</evidence>
<keyword evidence="16" id="KW-0206">Cytoskeleton</keyword>
<dbReference type="Gene3D" id="1.10.287.70">
    <property type="match status" value="1"/>
</dbReference>
<dbReference type="FunFam" id="3.40.50.300:FF:000044">
    <property type="entry name" value="Dynein heavy chain 5, axonemal"/>
    <property type="match status" value="1"/>
</dbReference>
<evidence type="ECO:0000256" key="1">
    <source>
        <dbReference type="ARBA" id="ARBA00004141"/>
    </source>
</evidence>
<dbReference type="OrthoDB" id="447173at2759"/>
<evidence type="ECO:0000256" key="20">
    <source>
        <dbReference type="SAM" id="Phobius"/>
    </source>
</evidence>
<evidence type="ECO:0000256" key="2">
    <source>
        <dbReference type="ARBA" id="ARBA00004611"/>
    </source>
</evidence>
<dbReference type="Gene3D" id="1.10.8.720">
    <property type="entry name" value="Region D6 of dynein motor"/>
    <property type="match status" value="1"/>
</dbReference>
<evidence type="ECO:0000256" key="3">
    <source>
        <dbReference type="ARBA" id="ARBA00008887"/>
    </source>
</evidence>
<keyword evidence="10 20" id="KW-1133">Transmembrane helix</keyword>
<proteinExistence type="inferred from homology"/>
<keyword evidence="6" id="KW-0493">Microtubule</keyword>
<dbReference type="Pfam" id="PF18199">
    <property type="entry name" value="Dynein_C"/>
    <property type="match status" value="1"/>
</dbReference>
<dbReference type="Pfam" id="PF12780">
    <property type="entry name" value="AAA_8"/>
    <property type="match status" value="1"/>
</dbReference>
<dbReference type="SUPFAM" id="SSF81324">
    <property type="entry name" value="Voltage-gated potassium channels"/>
    <property type="match status" value="1"/>
</dbReference>
<dbReference type="Gene3D" id="3.40.50.300">
    <property type="entry name" value="P-loop containing nucleotide triphosphate hydrolases"/>
    <property type="match status" value="7"/>
</dbReference>
<dbReference type="InterPro" id="IPR024743">
    <property type="entry name" value="Dynein_HC_stalk"/>
</dbReference>
<gene>
    <name evidence="22" type="primary">Dnah2_1</name>
    <name evidence="22" type="ORF">FJT64_023369</name>
</gene>
<dbReference type="FunFam" id="1.10.8.1220:FF:000001">
    <property type="entry name" value="Dynein axonemal heavy chain 5"/>
    <property type="match status" value="1"/>
</dbReference>
<dbReference type="GO" id="GO:0007018">
    <property type="term" value="P:microtubule-based movement"/>
    <property type="evidence" value="ECO:0007669"/>
    <property type="project" value="InterPro"/>
</dbReference>
<dbReference type="Gene3D" id="1.10.8.710">
    <property type="match status" value="1"/>
</dbReference>
<keyword evidence="15" id="KW-0505">Motor protein</keyword>
<dbReference type="Pfam" id="PF12774">
    <property type="entry name" value="AAA_6"/>
    <property type="match status" value="1"/>
</dbReference>
<feature type="transmembrane region" description="Helical" evidence="20">
    <location>
        <begin position="2851"/>
        <end position="2876"/>
    </location>
</feature>
<feature type="coiled-coil region" evidence="18">
    <location>
        <begin position="1563"/>
        <end position="1625"/>
    </location>
</feature>
<dbReference type="InterPro" id="IPR041658">
    <property type="entry name" value="AAA_lid_11"/>
</dbReference>
<dbReference type="InterPro" id="IPR042219">
    <property type="entry name" value="AAA_lid_11_sf"/>
</dbReference>
<dbReference type="Gene3D" id="1.20.58.1120">
    <property type="match status" value="1"/>
</dbReference>
<dbReference type="InterPro" id="IPR035706">
    <property type="entry name" value="AAA_9"/>
</dbReference>
<evidence type="ECO:0000256" key="9">
    <source>
        <dbReference type="ARBA" id="ARBA00022840"/>
    </source>
</evidence>
<evidence type="ECO:0000256" key="14">
    <source>
        <dbReference type="ARBA" id="ARBA00023136"/>
    </source>
</evidence>
<comment type="caution">
    <text evidence="22">The sequence shown here is derived from an EMBL/GenBank/DDBJ whole genome shotgun (WGS) entry which is preliminary data.</text>
</comment>
<dbReference type="Gene3D" id="1.20.920.20">
    <property type="match status" value="1"/>
</dbReference>
<dbReference type="InterPro" id="IPR005821">
    <property type="entry name" value="Ion_trans_dom"/>
</dbReference>
<dbReference type="SMART" id="SM00382">
    <property type="entry name" value="AAA"/>
    <property type="match status" value="2"/>
</dbReference>
<comment type="subcellular location">
    <subcellularLocation>
        <location evidence="2">Cytoplasm</location>
        <location evidence="2">Cytoskeleton</location>
        <location evidence="2">Flagellum axoneme</location>
    </subcellularLocation>
    <subcellularLocation>
        <location evidence="1">Membrane</location>
        <topology evidence="1">Multi-pass membrane protein</topology>
    </subcellularLocation>
</comment>
<evidence type="ECO:0000256" key="6">
    <source>
        <dbReference type="ARBA" id="ARBA00022701"/>
    </source>
</evidence>
<feature type="region of interest" description="Disordered" evidence="19">
    <location>
        <begin position="3056"/>
        <end position="3082"/>
    </location>
</feature>
<dbReference type="Pfam" id="PF08393">
    <property type="entry name" value="DHC_N2"/>
    <property type="match status" value="1"/>
</dbReference>
<name>A0A6A4WMG9_AMPAM</name>
<organism evidence="22 23">
    <name type="scientific">Amphibalanus amphitrite</name>
    <name type="common">Striped barnacle</name>
    <name type="synonym">Balanus amphitrite</name>
    <dbReference type="NCBI Taxonomy" id="1232801"/>
    <lineage>
        <taxon>Eukaryota</taxon>
        <taxon>Metazoa</taxon>
        <taxon>Ecdysozoa</taxon>
        <taxon>Arthropoda</taxon>
        <taxon>Crustacea</taxon>
        <taxon>Multicrustacea</taxon>
        <taxon>Cirripedia</taxon>
        <taxon>Thoracica</taxon>
        <taxon>Thoracicalcarea</taxon>
        <taxon>Balanomorpha</taxon>
        <taxon>Balanoidea</taxon>
        <taxon>Balanidae</taxon>
        <taxon>Amphibalaninae</taxon>
        <taxon>Amphibalanus</taxon>
    </lineage>
</organism>
<evidence type="ECO:0000256" key="5">
    <source>
        <dbReference type="ARBA" id="ARBA00022692"/>
    </source>
</evidence>
<evidence type="ECO:0000256" key="10">
    <source>
        <dbReference type="ARBA" id="ARBA00022989"/>
    </source>
</evidence>
<dbReference type="PANTHER" id="PTHR22878:SF68">
    <property type="entry name" value="DYNEIN HEAVY CHAIN 6, AXONEMAL-LIKE"/>
    <property type="match status" value="1"/>
</dbReference>
<evidence type="ECO:0000256" key="7">
    <source>
        <dbReference type="ARBA" id="ARBA00022737"/>
    </source>
</evidence>
<reference evidence="22 23" key="1">
    <citation type="submission" date="2019-07" db="EMBL/GenBank/DDBJ databases">
        <title>Draft genome assembly of a fouling barnacle, Amphibalanus amphitrite (Darwin, 1854): The first reference genome for Thecostraca.</title>
        <authorList>
            <person name="Kim W."/>
        </authorList>
    </citation>
    <scope>NUCLEOTIDE SEQUENCE [LARGE SCALE GENOMIC DNA]</scope>
    <source>
        <strain evidence="22">SNU_AA5</strain>
        <tissue evidence="22">Soma without cirri and trophi</tissue>
    </source>
</reference>
<keyword evidence="4" id="KW-0963">Cytoplasm</keyword>
<evidence type="ECO:0000256" key="16">
    <source>
        <dbReference type="ARBA" id="ARBA00023212"/>
    </source>
</evidence>
<feature type="transmembrane region" description="Helical" evidence="20">
    <location>
        <begin position="2718"/>
        <end position="2739"/>
    </location>
</feature>
<dbReference type="InterPro" id="IPR041466">
    <property type="entry name" value="Dynein_AAA5_ext"/>
</dbReference>
<dbReference type="EMBL" id="VIIS01000798">
    <property type="protein sequence ID" value="KAF0304890.1"/>
    <property type="molecule type" value="Genomic_DNA"/>
</dbReference>
<dbReference type="Pfam" id="PF12777">
    <property type="entry name" value="MT"/>
    <property type="match status" value="1"/>
</dbReference>
<dbReference type="InterPro" id="IPR027359">
    <property type="entry name" value="Volt_channel_dom_sf"/>
</dbReference>
<evidence type="ECO:0000256" key="19">
    <source>
        <dbReference type="SAM" id="MobiDB-lite"/>
    </source>
</evidence>
<dbReference type="Proteomes" id="UP000440578">
    <property type="component" value="Unassembled WGS sequence"/>
</dbReference>
<keyword evidence="7" id="KW-0677">Repeat</keyword>
<feature type="transmembrane region" description="Helical" evidence="20">
    <location>
        <begin position="2811"/>
        <end position="2831"/>
    </location>
</feature>
<evidence type="ECO:0000256" key="13">
    <source>
        <dbReference type="ARBA" id="ARBA00023069"/>
    </source>
</evidence>
<dbReference type="GO" id="GO:0031514">
    <property type="term" value="C:motile cilium"/>
    <property type="evidence" value="ECO:0007669"/>
    <property type="project" value="UniProtKB-ARBA"/>
</dbReference>
<evidence type="ECO:0000256" key="12">
    <source>
        <dbReference type="ARBA" id="ARBA00023054"/>
    </source>
</evidence>
<keyword evidence="13" id="KW-0969">Cilium</keyword>
<evidence type="ECO:0000313" key="22">
    <source>
        <dbReference type="EMBL" id="KAF0304890.1"/>
    </source>
</evidence>
<dbReference type="PANTHER" id="PTHR22878">
    <property type="entry name" value="DYNEIN HEAVY CHAIN 6, AXONEMAL-LIKE-RELATED"/>
    <property type="match status" value="1"/>
</dbReference>
<accession>A0A6A4WMG9</accession>
<dbReference type="GO" id="GO:0045505">
    <property type="term" value="F:dynein intermediate chain binding"/>
    <property type="evidence" value="ECO:0007669"/>
    <property type="project" value="InterPro"/>
</dbReference>
<dbReference type="FunFam" id="3.40.50.300:FF:000153">
    <property type="entry name" value="Dynein axonemal heavy chain 1"/>
    <property type="match status" value="1"/>
</dbReference>
<dbReference type="Gene3D" id="1.10.472.130">
    <property type="match status" value="1"/>
</dbReference>
<dbReference type="InterPro" id="IPR004273">
    <property type="entry name" value="Dynein_heavy_D6_P-loop"/>
</dbReference>
<evidence type="ECO:0000313" key="23">
    <source>
        <dbReference type="Proteomes" id="UP000440578"/>
    </source>
</evidence>
<dbReference type="InterPro" id="IPR027417">
    <property type="entry name" value="P-loop_NTPase"/>
</dbReference>
<dbReference type="Pfam" id="PF00520">
    <property type="entry name" value="Ion_trans"/>
    <property type="match status" value="1"/>
</dbReference>
<evidence type="ECO:0000256" key="11">
    <source>
        <dbReference type="ARBA" id="ARBA00023017"/>
    </source>
</evidence>
<keyword evidence="5 20" id="KW-0812">Transmembrane</keyword>
<dbReference type="SUPFAM" id="SSF52540">
    <property type="entry name" value="P-loop containing nucleoside triphosphate hydrolases"/>
    <property type="match status" value="4"/>
</dbReference>
<evidence type="ECO:0000256" key="18">
    <source>
        <dbReference type="SAM" id="Coils"/>
    </source>
</evidence>
<keyword evidence="17" id="KW-0966">Cell projection</keyword>
<dbReference type="InterPro" id="IPR043157">
    <property type="entry name" value="Dynein_AAA1S"/>
</dbReference>
<dbReference type="Pfam" id="PF17857">
    <property type="entry name" value="AAA_lid_1"/>
    <property type="match status" value="1"/>
</dbReference>
<comment type="similarity">
    <text evidence="3">Belongs to the dynein heavy chain family.</text>
</comment>
<dbReference type="GO" id="GO:0008569">
    <property type="term" value="F:minus-end-directed microtubule motor activity"/>
    <property type="evidence" value="ECO:0007669"/>
    <property type="project" value="InterPro"/>
</dbReference>
<evidence type="ECO:0000256" key="17">
    <source>
        <dbReference type="ARBA" id="ARBA00023273"/>
    </source>
</evidence>
<keyword evidence="14 20" id="KW-0472">Membrane</keyword>
<feature type="coiled-coil region" evidence="18">
    <location>
        <begin position="1421"/>
        <end position="1448"/>
    </location>
</feature>
<dbReference type="GO" id="GO:0005216">
    <property type="term" value="F:monoatomic ion channel activity"/>
    <property type="evidence" value="ECO:0007669"/>
    <property type="project" value="InterPro"/>
</dbReference>
<sequence length="3082" mass="348921">MNVRLEEIQKRLEMYLETKRQAFPRFYFISNDDLLEILGQSKNPEAVQPHLKKLFDNMAKVKMVKIQWTVDTTRSLLLVKDLGEKKPLKSFRKKMMNMLNKFSEAIRSNLTKLQRMKIVALVTIEVHARDVIEKLIKAGVNDVNSFEWLSQLRLYWDKDEEDCVIRQTNTQFFYGYEYLGNSGRLVITPLTDRCYMTLTSALHLHRGGSPKGPAGTGKTETVKDLGKAMAVFVIVLNCSEGLDYKSMGKMFSGLAQTGAWGCFDEFNRINIEVLSVVAQQILSILQALSTLATQFIFEGSEIKLVDSCGIFITMNPGYAGRTELPDNLKSMFRPIAMVVPDSAMIAEIVLFGEGFSNTRNLARKVFTLYTLASRQLSKQSHYDFGLRGLIGLLRYAGIKKRMFPEMGDEEVVITAMNDMNLPKLTSDDSPLFAGIVSDLFPGVETPPLDYGQLYDVIRHQLKENGLQAGATPYIVDKVIQLYETKNSRHSVMMVGQTGTSKTSIWRTLQRALTDMANKGQEGYVAVKEYALNPKALNLGELYGEFDLGSGDWKDGVLSAIMRVTCADETPDQKWILFDGPVDAVWIENMNSVMDDNKVLTLINSERIALPAQVSLLFEVQDLDEASPATVSRAGMVYTDYKAIGWQPYVDSWLQTVQCKQTADELRKLFDKFLEDMLEFKRKNCKELMPIVELNGVISLCRLLDCLCTKEFGVDPSDMDAFLTCSKLWFLFSLLWSVCASVDEEGRKKIDNYLRELEGSFPNKDTVYEYAVDYKHRSWSPWESKLQSNWKYNPNVPFYKILVPTVDTVRYEYILRTLISHEFPAMLVGPVGTGKSSLASSVLAQMDVNKYTVLPVNMSAQTTSNNVQAIIESRMEKRTKNVYVPQGGKRLVVFLDDLNMPAKDTYGSQPPLELLRQWMQYGFWYDRTKQSSLYMQDVLLVGAMGPPGGGRSFISQRLQSKFNLVNMTFPQESQIKRIFGTLITQKLANFSEDVKPLGELVTTASIEMYQSVIANMLPTPAKIHYVFNLRDISKVFQGLLRSNRDYCDTKAAFVRLWIHECDFLNTNEIYEDILDFATLKQYMENQLKEYNATPGVVSMELVLFRDAICHICRTVRVLKLPRGNMLVVGIGGSGRQSLTRLAAYICGLSVFVIEVNKHYHRPEFREDLKVLYRATGLENKPTVFIFSDAQIRNTLQPVAAREGIPETPENLYGLLLDRVRSNLHLCVCMSPVGDAFRNRIRMYPGLVNCSTIDWFGEWPQEALMEVAERYLEGIDLNLGADTELLKDELQAAVAHTFSVIHRSVSNYSARMLAEVRRHNYVTSTSYLQLVAGYKHLLGEKRKELGEAADKLRNGLFKIDETSVKVESMSVELEIAKGKVAEFQQQCEEYLVIIVQQTREADEQQRSVQLRSQKIAEEELQCKAMAEVALAELEEVLPVLEEAVRALDALSKRDLNEIKSYARPPPLVEKVMEAVMLLKCVEPTWAEAKRQLGDPNFITQLRDFDKDHISDKTLKKVGGYVVQADFDPDMVGKQSLAAKSLCLWVRAIESYGRVYRVVEPKKMRLMSAERILAEKQKNLADAKAKLQELSERLAKLQTEYNEKLAQKEELRIKAESLELKLDRAAKIVSGLAGEKVRWTQTVKDLDENFGYLVGDCLIAAAFVSYMGPFTSNYRDEIVSSIWLPEVRGKLVPCSPTFELCEFLAKPTVVRDWNIQGLPSNPFSVENGIIATRGQRWPLLIDPQGQGLRWIKNMEHKQGLKVIDLQQTNFLSVLERSVTFGHPVLLQNVQETLDASLNPILTKSVIKQGDALYTKIGDKEVEYNPLFRFYISTKLSNPHYPPEIATKTTIINFTVKEDGLEQQLLGIVVRKERPELEEQKDALVTNIAAGKLKLIELEDAVLRLLKTEGSLLEDEALVVTLQSCKTTSADVTEQLETAEETEIKIDAAREAYRPCARRASILFFVLTDLGKIDPMYQFSLDAYVDLFTHSIDKAQRSPKLENRIQNMNDYHTYAVYKYACRGLFERHKLLFSFHMCIKMLESQSAVNTDEYLFFLKGGVVLDREEQMDNPCPEWLSDSAWDNITELERLANFHGVIQSFEQGHRDWYAWYTSPEPERASLPGEWDTSCSELQRMIFVRSLRPDRVSVCVSTFVIHNLGQRFVEPPVLDFHSVLEDSAAKTPLIFILSPGVDPTTALLQLAEQNEMMDRFYSLSLGQGQAPIATRLLEMGKRDGGWVFLANCHLSLSWMPELDKMVEEIQDGGANPEFRLWLSSSPHPDFPISILQNGIKITTEPPKGIKANIKRLYQNMTEAQFTACPRQSNYKKLLFSLCFFHSVLLERRKFQQLGWNILYGFNDSDFEVSESLLSIYLREYEDPPWDALKYLIAGVMYGGHVTDDWDRRLLMTYINQMFNEDVLNVTYYKLSSLAHYYIPRDGHLSYYQDFSNSLPMVDHPEAFGQHPNADIASSIGDARVLFETLLSLQPAVAAAADGQSSDDKVIGLANDVLTKMPDLIDFESTQKILSNDPCPLNVVLLQEIQRYNVLLVIIRRSLEDLKKGIKGLVVMSSDLEEVFVCVLEGRVPPPWLKDLGAAAFKLISGRTNIRRWIDQVMKKSGGPGVPEEAEYVARRFLFEDADRRYDQGVGASDTGKVEDFNEVVDVDEARVETFVSQELVLIAMQTSDDLTERFSLPFSVIDQVVLTIFIFEIAIKWFYGFFSFWLGAWNIIDFVVIFILLFGNNFTYLASSRLLRLLRVLRAFRSVRSFSTSLESLSLVVDTILHSIPDMANVSLLLLVFMTVAAVIGVTVFGDDFQEHFGSLMDALFVCFICVTEDGWVDIFTPMRDSKNANIAFASSIYFLFLVMIGAFVFSNLIVAVVVTNLEIAMKGLHRGEESSGGGDADDDDPADDCTVKVVSVDGILSENPELVSGQRPVQVPPPLRPHPARVARLATVLVSLQENVAEYAAIRADLARATAVVAELDEMLQRQLVPEDQRDPAERLRRASQMMPRASLPVLPAHSSINALPGDILSHMEAMQLMRASEASARSGAMNMMRKISSVILGRDRSGRRSQNATESRAKPLHRMNQY</sequence>
<dbReference type="FunFam" id="3.40.50.300:FF:000049">
    <property type="entry name" value="Dynein, axonemal, heavy chain 5"/>
    <property type="match status" value="1"/>
</dbReference>
<keyword evidence="11" id="KW-0243">Dynein</keyword>
<feature type="transmembrane region" description="Helical" evidence="20">
    <location>
        <begin position="2784"/>
        <end position="2804"/>
    </location>
</feature>
<dbReference type="Gene3D" id="1.20.120.350">
    <property type="entry name" value="Voltage-gated potassium channels. Chain C"/>
    <property type="match status" value="1"/>
</dbReference>
<dbReference type="InterPro" id="IPR035699">
    <property type="entry name" value="AAA_6"/>
</dbReference>
<dbReference type="Pfam" id="PF17852">
    <property type="entry name" value="Dynein_AAA_lid"/>
    <property type="match status" value="1"/>
</dbReference>
<dbReference type="Pfam" id="PF18198">
    <property type="entry name" value="AAA_lid_11"/>
    <property type="match status" value="1"/>
</dbReference>
<dbReference type="FunFam" id="1.10.8.710:FF:000001">
    <property type="entry name" value="Dynein axonemal heavy chain 2"/>
    <property type="match status" value="1"/>
</dbReference>